<protein>
    <submittedName>
        <fullName evidence="4">Serine-type D-Ala-D-Ala carboxypeptidase</fullName>
        <ecNumber evidence="4">3.4.16.4</ecNumber>
        <ecNumber evidence="4">3.4.21.-</ecNumber>
    </submittedName>
</protein>
<dbReference type="NCBIfam" id="NF008322">
    <property type="entry name" value="PRK11113.1"/>
    <property type="match status" value="1"/>
</dbReference>
<dbReference type="Gene3D" id="3.50.80.20">
    <property type="entry name" value="D-Ala-D-Ala carboxypeptidase C, peptidase S13"/>
    <property type="match status" value="1"/>
</dbReference>
<dbReference type="Proteomes" id="UP000247838">
    <property type="component" value="Unassembled WGS sequence"/>
</dbReference>
<dbReference type="PANTHER" id="PTHR30023:SF0">
    <property type="entry name" value="PENICILLIN-SENSITIVE CARBOXYPEPTIDASE A"/>
    <property type="match status" value="1"/>
</dbReference>
<reference evidence="4 5" key="1">
    <citation type="submission" date="2018-05" db="EMBL/GenBank/DDBJ databases">
        <title>Reference genomes for bee gut microbiota database.</title>
        <authorList>
            <person name="Ellegaard K.M."/>
        </authorList>
    </citation>
    <scope>NUCLEOTIDE SEQUENCE [LARGE SCALE GENOMIC DNA]</scope>
    <source>
        <strain evidence="4 5">ESL0167</strain>
    </source>
</reference>
<dbReference type="EC" id="3.4.16.4" evidence="4"/>
<keyword evidence="2 4" id="KW-0378">Hydrolase</keyword>
<evidence type="ECO:0000256" key="1">
    <source>
        <dbReference type="ARBA" id="ARBA00006096"/>
    </source>
</evidence>
<evidence type="ECO:0000313" key="5">
    <source>
        <dbReference type="Proteomes" id="UP000247838"/>
    </source>
</evidence>
<dbReference type="InterPro" id="IPR012338">
    <property type="entry name" value="Beta-lactam/transpept-like"/>
</dbReference>
<comment type="caution">
    <text evidence="4">The sequence shown here is derived from an EMBL/GenBank/DDBJ whole genome shotgun (WGS) entry which is preliminary data.</text>
</comment>
<name>A0A318MN87_FRIPE</name>
<keyword evidence="3" id="KW-0732">Signal</keyword>
<keyword evidence="4" id="KW-0121">Carboxypeptidase</keyword>
<organism evidence="4 5">
    <name type="scientific">Frischella perrara</name>
    <dbReference type="NCBI Taxonomy" id="1267021"/>
    <lineage>
        <taxon>Bacteria</taxon>
        <taxon>Pseudomonadati</taxon>
        <taxon>Pseudomonadota</taxon>
        <taxon>Gammaproteobacteria</taxon>
        <taxon>Orbales</taxon>
        <taxon>Orbaceae</taxon>
        <taxon>Frischella</taxon>
    </lineage>
</organism>
<dbReference type="InterPro" id="IPR000667">
    <property type="entry name" value="Peptidase_S13"/>
</dbReference>
<evidence type="ECO:0000256" key="3">
    <source>
        <dbReference type="SAM" id="SignalP"/>
    </source>
</evidence>
<evidence type="ECO:0000313" key="4">
    <source>
        <dbReference type="EMBL" id="PXY94315.1"/>
    </source>
</evidence>
<gene>
    <name evidence="4" type="ORF">DKK76_10525</name>
</gene>
<dbReference type="AlphaFoldDB" id="A0A318MN87"/>
<keyword evidence="4" id="KW-0645">Protease</keyword>
<dbReference type="Pfam" id="PF02113">
    <property type="entry name" value="Peptidase_S13"/>
    <property type="match status" value="1"/>
</dbReference>
<dbReference type="PRINTS" id="PR00922">
    <property type="entry name" value="DADACBPTASE3"/>
</dbReference>
<feature type="signal peptide" evidence="3">
    <location>
        <begin position="1"/>
        <end position="21"/>
    </location>
</feature>
<dbReference type="EMBL" id="QGLM01000021">
    <property type="protein sequence ID" value="PXY94315.1"/>
    <property type="molecule type" value="Genomic_DNA"/>
</dbReference>
<dbReference type="GO" id="GO:0006508">
    <property type="term" value="P:proteolysis"/>
    <property type="evidence" value="ECO:0007669"/>
    <property type="project" value="InterPro"/>
</dbReference>
<dbReference type="EC" id="3.4.21.-" evidence="4"/>
<feature type="chain" id="PRO_5016426787" evidence="3">
    <location>
        <begin position="22"/>
        <end position="484"/>
    </location>
</feature>
<dbReference type="GO" id="GO:0000270">
    <property type="term" value="P:peptidoglycan metabolic process"/>
    <property type="evidence" value="ECO:0007669"/>
    <property type="project" value="TreeGrafter"/>
</dbReference>
<accession>A0A318MN87</accession>
<dbReference type="GO" id="GO:0009002">
    <property type="term" value="F:serine-type D-Ala-D-Ala carboxypeptidase activity"/>
    <property type="evidence" value="ECO:0007669"/>
    <property type="project" value="UniProtKB-EC"/>
</dbReference>
<evidence type="ECO:0000256" key="2">
    <source>
        <dbReference type="ARBA" id="ARBA00022801"/>
    </source>
</evidence>
<comment type="similarity">
    <text evidence="1">Belongs to the peptidase S13 family.</text>
</comment>
<dbReference type="NCBIfam" id="TIGR00666">
    <property type="entry name" value="PBP4"/>
    <property type="match status" value="1"/>
</dbReference>
<dbReference type="SUPFAM" id="SSF56601">
    <property type="entry name" value="beta-lactamase/transpeptidase-like"/>
    <property type="match status" value="1"/>
</dbReference>
<sequence>MKMRRVLIMLMMYFIATYSFADDKAKLAPYLPLLPKGTDISILVQSVEKNPTTIIAYQNHQFMQPASVQKLITALTAQLFLGKDFRFITRMQTDGKIINRQLKGNLIIQMSGDPTFTRTQLDEMLTVLKLKGIDKINGNIIIDTSIFKGHDKASGWSWNNLTASYNTAPSAIIIDQNYFYAGILPGKKVGDKATTSVSSLYPIKLTSDVRTIAKNSQAFEDKYCELDIISLEKNHYHLTGCIKQNRDKSYFKFAVMDNLDYFSRILKSQLVTKKIQFTGKMIETKKPIQKNLVPLAINQSEPLSELLTVMLKKSNNLIADTIFRTIGAHYFKIPGTWKSASDATKAILLSKANIDLGNAVLNDGSGLSRLNLIDADKLMSVLQFIAANDETLHLIEKLPIAGVDGTLQYRRSFTSSDFKSTIYAKTGYLEGNYNLAGFIKLKENKYIAFVQFITGYSYIKDNNEPNNTAIINFEKALYKNFISR</sequence>
<proteinExistence type="inferred from homology"/>
<dbReference type="PANTHER" id="PTHR30023">
    <property type="entry name" value="D-ALANYL-D-ALANINE CARBOXYPEPTIDASE"/>
    <property type="match status" value="1"/>
</dbReference>
<dbReference type="Gene3D" id="3.40.710.10">
    <property type="entry name" value="DD-peptidase/beta-lactamase superfamily"/>
    <property type="match status" value="2"/>
</dbReference>